<evidence type="ECO:0000313" key="2">
    <source>
        <dbReference type="EMBL" id="BAQ47660.1"/>
    </source>
</evidence>
<dbReference type="RefSeq" id="WP_060848558.1">
    <property type="nucleotide sequence ID" value="NZ_AP014704.1"/>
</dbReference>
<accession>A0A0C6FWQ7</accession>
<protein>
    <submittedName>
        <fullName evidence="2">Uncharacterized protein</fullName>
    </submittedName>
</protein>
<dbReference type="STRING" id="270351.Maq22A_c23555"/>
<organism evidence="2 3">
    <name type="scientific">Methylobacterium aquaticum</name>
    <dbReference type="NCBI Taxonomy" id="270351"/>
    <lineage>
        <taxon>Bacteria</taxon>
        <taxon>Pseudomonadati</taxon>
        <taxon>Pseudomonadota</taxon>
        <taxon>Alphaproteobacteria</taxon>
        <taxon>Hyphomicrobiales</taxon>
        <taxon>Methylobacteriaceae</taxon>
        <taxon>Methylobacterium</taxon>
    </lineage>
</organism>
<reference evidence="3" key="2">
    <citation type="submission" date="2015-01" db="EMBL/GenBank/DDBJ databases">
        <title>Complete genome sequence of Methylobacterium aquaticum strain 22A.</title>
        <authorList>
            <person name="Tani A."/>
            <person name="Ogura Y."/>
            <person name="Hayashi T."/>
        </authorList>
    </citation>
    <scope>NUCLEOTIDE SEQUENCE [LARGE SCALE GENOMIC DNA]</scope>
    <source>
        <strain evidence="3">MA-22A</strain>
    </source>
</reference>
<dbReference type="AlphaFoldDB" id="A0A0C6FWQ7"/>
<gene>
    <name evidence="2" type="ORF">Maq22A_c23555</name>
</gene>
<dbReference type="EMBL" id="AP014704">
    <property type="protein sequence ID" value="BAQ47660.1"/>
    <property type="molecule type" value="Genomic_DNA"/>
</dbReference>
<evidence type="ECO:0000256" key="1">
    <source>
        <dbReference type="SAM" id="MobiDB-lite"/>
    </source>
</evidence>
<dbReference type="PATRIC" id="fig|270351.10.peg.4530"/>
<dbReference type="KEGG" id="maqu:Maq22A_c23555"/>
<proteinExistence type="predicted"/>
<name>A0A0C6FWQ7_9HYPH</name>
<feature type="compositionally biased region" description="Low complexity" evidence="1">
    <location>
        <begin position="19"/>
        <end position="34"/>
    </location>
</feature>
<sequence length="128" mass="13875">MGDADGDQARYAVPPGTLVAVAPPRSSSPSRAYAVEPDGTVAELPLAEAEDRIDPEGAGRRAWRRRTSRCGLGERPFRFDAAAGHGYEADVIYDWAGEEYVAACTRATARCVWMRAVTYEEARELGIA</sequence>
<reference evidence="2 3" key="1">
    <citation type="journal article" date="2015" name="Genome Announc.">
        <title>Complete Genome Sequence of Methylobacterium aquaticum Strain 22A, Isolated from Racomitrium japonicum Moss.</title>
        <authorList>
            <person name="Tani A."/>
            <person name="Ogura Y."/>
            <person name="Hayashi T."/>
            <person name="Kimbara K."/>
        </authorList>
    </citation>
    <scope>NUCLEOTIDE SEQUENCE [LARGE SCALE GENOMIC DNA]</scope>
    <source>
        <strain evidence="2 3">MA-22A</strain>
    </source>
</reference>
<dbReference type="OrthoDB" id="7995903at2"/>
<dbReference type="Proteomes" id="UP000061432">
    <property type="component" value="Chromosome"/>
</dbReference>
<evidence type="ECO:0000313" key="3">
    <source>
        <dbReference type="Proteomes" id="UP000061432"/>
    </source>
</evidence>
<feature type="region of interest" description="Disordered" evidence="1">
    <location>
        <begin position="1"/>
        <end position="34"/>
    </location>
</feature>